<dbReference type="Proteomes" id="UP000002971">
    <property type="component" value="Unassembled WGS sequence"/>
</dbReference>
<gene>
    <name evidence="1" type="ORF">LRU_00967</name>
</gene>
<proteinExistence type="predicted"/>
<dbReference type="AlphaFoldDB" id="F7QZW3"/>
<comment type="caution">
    <text evidence="1">The sequence shown here is derived from an EMBL/GenBank/DDBJ whole genome shotgun (WGS) entry which is preliminary data.</text>
</comment>
<accession>F7QZW3</accession>
<sequence length="40" mass="4666">MAITDKMVKNVGLSLKIQPFWTMFYGQMLQKQPFVRKSSS</sequence>
<protein>
    <submittedName>
        <fullName evidence="1">Uncharacterized protein</fullName>
    </submittedName>
</protein>
<reference evidence="1 2" key="1">
    <citation type="journal article" date="2011" name="J. Bacteriol.">
        <title>Genome Sequence of Lactobacillus ruminis SPM0211, Isolated from a Fecal Sample from a Healthy Korean.</title>
        <authorList>
            <person name="Lee S."/>
            <person name="Cho Y.J."/>
            <person name="Lee A.H."/>
            <person name="Chun J."/>
            <person name="Ha N.J."/>
            <person name="Ko G."/>
        </authorList>
    </citation>
    <scope>NUCLEOTIDE SEQUENCE [LARGE SCALE GENOMIC DNA]</scope>
    <source>
        <strain evidence="1 2">SPM0211</strain>
    </source>
</reference>
<evidence type="ECO:0000313" key="2">
    <source>
        <dbReference type="Proteomes" id="UP000002971"/>
    </source>
</evidence>
<organism evidence="1 2">
    <name type="scientific">Ligilactobacillus ruminis SPM0211</name>
    <dbReference type="NCBI Taxonomy" id="1040964"/>
    <lineage>
        <taxon>Bacteria</taxon>
        <taxon>Bacillati</taxon>
        <taxon>Bacillota</taxon>
        <taxon>Bacilli</taxon>
        <taxon>Lactobacillales</taxon>
        <taxon>Lactobacillaceae</taxon>
        <taxon>Ligilactobacillus</taxon>
    </lineage>
</organism>
<evidence type="ECO:0000313" key="1">
    <source>
        <dbReference type="EMBL" id="EGM52523.1"/>
    </source>
</evidence>
<name>F7QZW3_9LACO</name>
<dbReference type="EMBL" id="AFOJ01000004">
    <property type="protein sequence ID" value="EGM52523.1"/>
    <property type="molecule type" value="Genomic_DNA"/>
</dbReference>